<dbReference type="AlphaFoldDB" id="A0A2I1GSC6"/>
<proteinExistence type="predicted"/>
<dbReference type="Proteomes" id="UP000234323">
    <property type="component" value="Unassembled WGS sequence"/>
</dbReference>
<dbReference type="EMBL" id="LLXI01000757">
    <property type="protein sequence ID" value="PKY49553.1"/>
    <property type="molecule type" value="Genomic_DNA"/>
</dbReference>
<evidence type="ECO:0000313" key="2">
    <source>
        <dbReference type="Proteomes" id="UP000234323"/>
    </source>
</evidence>
<protein>
    <submittedName>
        <fullName evidence="1">Uncharacterized protein</fullName>
    </submittedName>
</protein>
<reference evidence="1 2" key="1">
    <citation type="submission" date="2015-10" db="EMBL/GenBank/DDBJ databases">
        <title>Genome analyses suggest a sexual origin of heterokaryosis in a supposedly ancient asexual fungus.</title>
        <authorList>
            <person name="Ropars J."/>
            <person name="Sedzielewska K."/>
            <person name="Noel J."/>
            <person name="Charron P."/>
            <person name="Farinelli L."/>
            <person name="Marton T."/>
            <person name="Kruger M."/>
            <person name="Pelin A."/>
            <person name="Brachmann A."/>
            <person name="Corradi N."/>
        </authorList>
    </citation>
    <scope>NUCLEOTIDE SEQUENCE [LARGE SCALE GENOMIC DNA]</scope>
    <source>
        <strain evidence="1 2">A4</strain>
    </source>
</reference>
<sequence>MDIELFPFIDRNFIPNNGHNGIICPAKLQKTALALIERHFNMYPLIPVDKNGLFLNPDEIWKISVKEIYQFCIEHNNPRLWYYLYFSWYSKDRWNLWARSCRQSIPYAKTNLLIEAHWKVVKHDYLYRFNRPRLDYVIYVLCEKVLPDQEIRYNQLVANRINPHWWEEFKREW</sequence>
<keyword evidence="2" id="KW-1185">Reference proteome</keyword>
<evidence type="ECO:0000313" key="1">
    <source>
        <dbReference type="EMBL" id="PKY49553.1"/>
    </source>
</evidence>
<feature type="non-terminal residue" evidence="1">
    <location>
        <position position="173"/>
    </location>
</feature>
<organism evidence="1 2">
    <name type="scientific">Rhizophagus irregularis</name>
    <dbReference type="NCBI Taxonomy" id="588596"/>
    <lineage>
        <taxon>Eukaryota</taxon>
        <taxon>Fungi</taxon>
        <taxon>Fungi incertae sedis</taxon>
        <taxon>Mucoromycota</taxon>
        <taxon>Glomeromycotina</taxon>
        <taxon>Glomeromycetes</taxon>
        <taxon>Glomerales</taxon>
        <taxon>Glomeraceae</taxon>
        <taxon>Rhizophagus</taxon>
    </lineage>
</organism>
<accession>A0A2I1GSC6</accession>
<gene>
    <name evidence="1" type="ORF">RhiirA4_323330</name>
</gene>
<dbReference type="VEuPathDB" id="FungiDB:FUN_016942"/>
<name>A0A2I1GSC6_9GLOM</name>
<comment type="caution">
    <text evidence="1">The sequence shown here is derived from an EMBL/GenBank/DDBJ whole genome shotgun (WGS) entry which is preliminary data.</text>
</comment>